<keyword evidence="1" id="KW-1133">Transmembrane helix</keyword>
<evidence type="ECO:0000313" key="3">
    <source>
        <dbReference type="Proteomes" id="UP000301309"/>
    </source>
</evidence>
<reference evidence="2 3" key="1">
    <citation type="journal article" date="2020" name="Int. J. Syst. Evol. Microbiol.">
        <title>Reclassification of Streptomyces castelarensis and Streptomyces sporoclivatus as later heterotypic synonyms of Streptomyces antimycoticus.</title>
        <authorList>
            <person name="Komaki H."/>
            <person name="Tamura T."/>
        </authorList>
    </citation>
    <scope>NUCLEOTIDE SEQUENCE [LARGE SCALE GENOMIC DNA]</scope>
    <source>
        <strain evidence="2 3">NBRC 13459</strain>
    </source>
</reference>
<dbReference type="Proteomes" id="UP000301309">
    <property type="component" value="Unassembled WGS sequence"/>
</dbReference>
<gene>
    <name evidence="2" type="ORF">SVIO_046160</name>
</gene>
<dbReference type="AlphaFoldDB" id="A0A4D4L7L0"/>
<comment type="caution">
    <text evidence="2">The sequence shown here is derived from an EMBL/GenBank/DDBJ whole genome shotgun (WGS) entry which is preliminary data.</text>
</comment>
<dbReference type="EMBL" id="BJHW01000001">
    <property type="protein sequence ID" value="GDY53993.1"/>
    <property type="molecule type" value="Genomic_DNA"/>
</dbReference>
<organism evidence="2 3">
    <name type="scientific">Streptomyces violaceusniger</name>
    <dbReference type="NCBI Taxonomy" id="68280"/>
    <lineage>
        <taxon>Bacteria</taxon>
        <taxon>Bacillati</taxon>
        <taxon>Actinomycetota</taxon>
        <taxon>Actinomycetes</taxon>
        <taxon>Kitasatosporales</taxon>
        <taxon>Streptomycetaceae</taxon>
        <taxon>Streptomyces</taxon>
        <taxon>Streptomyces violaceusniger group</taxon>
    </lineage>
</organism>
<keyword evidence="1" id="KW-0812">Transmembrane</keyword>
<keyword evidence="1" id="KW-0472">Membrane</keyword>
<proteinExistence type="predicted"/>
<name>A0A4D4L7L0_STRVO</name>
<evidence type="ECO:0000313" key="2">
    <source>
        <dbReference type="EMBL" id="GDY53993.1"/>
    </source>
</evidence>
<accession>A0A4D4L7L0</accession>
<feature type="transmembrane region" description="Helical" evidence="1">
    <location>
        <begin position="63"/>
        <end position="81"/>
    </location>
</feature>
<feature type="transmembrane region" description="Helical" evidence="1">
    <location>
        <begin position="33"/>
        <end position="51"/>
    </location>
</feature>
<evidence type="ECO:0000256" key="1">
    <source>
        <dbReference type="SAM" id="Phobius"/>
    </source>
</evidence>
<protein>
    <submittedName>
        <fullName evidence="2">Uncharacterized protein</fullName>
    </submittedName>
</protein>
<sequence>MQGASPRARTPRQSQAFTLGTAVRIHRRRARHAVPGAIHLFFLEVFGGSLASSSHFGHSRPAMTVWASRALAVTAAPIIVWRWTVRQEKRNTQPALGDDKK</sequence>
<keyword evidence="3" id="KW-1185">Reference proteome</keyword>